<keyword evidence="1" id="KW-1133">Transmembrane helix</keyword>
<keyword evidence="1" id="KW-0812">Transmembrane</keyword>
<evidence type="ECO:0000313" key="2">
    <source>
        <dbReference type="EMBL" id="CAD2167900.1"/>
    </source>
</evidence>
<gene>
    <name evidence="2" type="ORF">MENT_LOCUS19215</name>
</gene>
<comment type="caution">
    <text evidence="2">The sequence shown here is derived from an EMBL/GenBank/DDBJ whole genome shotgun (WGS) entry which is preliminary data.</text>
</comment>
<accession>A0A6V7UZ10</accession>
<protein>
    <submittedName>
        <fullName evidence="2">Uncharacterized protein</fullName>
    </submittedName>
</protein>
<organism evidence="2 3">
    <name type="scientific">Meloidogyne enterolobii</name>
    <name type="common">Root-knot nematode worm</name>
    <name type="synonym">Meloidogyne mayaguensis</name>
    <dbReference type="NCBI Taxonomy" id="390850"/>
    <lineage>
        <taxon>Eukaryota</taxon>
        <taxon>Metazoa</taxon>
        <taxon>Ecdysozoa</taxon>
        <taxon>Nematoda</taxon>
        <taxon>Chromadorea</taxon>
        <taxon>Rhabditida</taxon>
        <taxon>Tylenchina</taxon>
        <taxon>Tylenchomorpha</taxon>
        <taxon>Tylenchoidea</taxon>
        <taxon>Meloidogynidae</taxon>
        <taxon>Meloidogyninae</taxon>
        <taxon>Meloidogyne</taxon>
    </lineage>
</organism>
<evidence type="ECO:0000313" key="3">
    <source>
        <dbReference type="Proteomes" id="UP000580250"/>
    </source>
</evidence>
<dbReference type="AlphaFoldDB" id="A0A6V7UZ10"/>
<dbReference type="Proteomes" id="UP000580250">
    <property type="component" value="Unassembled WGS sequence"/>
</dbReference>
<name>A0A6V7UZ10_MELEN</name>
<reference evidence="2 3" key="1">
    <citation type="submission" date="2020-08" db="EMBL/GenBank/DDBJ databases">
        <authorList>
            <person name="Koutsovoulos G."/>
            <person name="Danchin GJ E."/>
        </authorList>
    </citation>
    <scope>NUCLEOTIDE SEQUENCE [LARGE SCALE GENOMIC DNA]</scope>
</reference>
<proteinExistence type="predicted"/>
<feature type="transmembrane region" description="Helical" evidence="1">
    <location>
        <begin position="6"/>
        <end position="29"/>
    </location>
</feature>
<dbReference type="EMBL" id="CAJEWN010000133">
    <property type="protein sequence ID" value="CAD2167900.1"/>
    <property type="molecule type" value="Genomic_DNA"/>
</dbReference>
<sequence length="172" mass="19993">MKNKQINFFFFILIIILIINCFYSTANLLTNKKVMGKQIGSNLNPEATPYNPLPPAQRKKLFEKIKLLNAKKLNPKGNLFLILNYVHNNYLATPYEPLSPHGRQKVFDSILKHQQNSINGHPYEDYSNYYQTQQQQEYYNNLSPLSENLIHRFNEAAASSSQQTNKLKSKIK</sequence>
<keyword evidence="1" id="KW-0472">Membrane</keyword>
<evidence type="ECO:0000256" key="1">
    <source>
        <dbReference type="SAM" id="Phobius"/>
    </source>
</evidence>